<proteinExistence type="predicted"/>
<dbReference type="EMBL" id="WWVF01000013">
    <property type="protein sequence ID" value="MZS89059.1"/>
    <property type="molecule type" value="Genomic_DNA"/>
</dbReference>
<evidence type="ECO:0000256" key="1">
    <source>
        <dbReference type="SAM" id="Phobius"/>
    </source>
</evidence>
<feature type="transmembrane region" description="Helical" evidence="1">
    <location>
        <begin position="74"/>
        <end position="94"/>
    </location>
</feature>
<dbReference type="NCBIfam" id="TIGR04518">
    <property type="entry name" value="ECF_S_folT_fam"/>
    <property type="match status" value="1"/>
</dbReference>
<keyword evidence="1" id="KW-1133">Transmembrane helix</keyword>
<accession>A0A6L8XT13</accession>
<gene>
    <name evidence="2" type="ORF">GT712_08240</name>
</gene>
<dbReference type="InterPro" id="IPR024529">
    <property type="entry name" value="ECF_trnsprt_substrate-spec"/>
</dbReference>
<sequence length="186" mass="19919">MQKKQYWNVKTLVFMALLIAMHLVLTRVLVIDLGAYRISVGSVCTILAGLWLGPVAGGVCGLCADIIGCFMKGYAVNPFITVAAILWGVLPALAKPLFANRKKTGKTVGICVSIVVTAILSSLVFTTAGLVIMLGYNFYAIMPGRLVQFAIMIPIYCVLTCLLYFSPLTAMVVGNVAPAVLKKKTV</sequence>
<keyword evidence="1" id="KW-0472">Membrane</keyword>
<feature type="transmembrane region" description="Helical" evidence="1">
    <location>
        <begin position="12"/>
        <end position="30"/>
    </location>
</feature>
<reference evidence="2 3" key="1">
    <citation type="journal article" date="2019" name="Nat. Med.">
        <title>A library of human gut bacterial isolates paired with longitudinal multiomics data enables mechanistic microbiome research.</title>
        <authorList>
            <person name="Poyet M."/>
            <person name="Groussin M."/>
            <person name="Gibbons S.M."/>
            <person name="Avila-Pacheco J."/>
            <person name="Jiang X."/>
            <person name="Kearney S.M."/>
            <person name="Perrotta A.R."/>
            <person name="Berdy B."/>
            <person name="Zhao S."/>
            <person name="Lieberman T.D."/>
            <person name="Swanson P.K."/>
            <person name="Smith M."/>
            <person name="Roesemann S."/>
            <person name="Alexander J.E."/>
            <person name="Rich S.A."/>
            <person name="Livny J."/>
            <person name="Vlamakis H."/>
            <person name="Clish C."/>
            <person name="Bullock K."/>
            <person name="Deik A."/>
            <person name="Scott J."/>
            <person name="Pierce K.A."/>
            <person name="Xavier R.J."/>
            <person name="Alm E.J."/>
        </authorList>
    </citation>
    <scope>NUCLEOTIDE SEQUENCE [LARGE SCALE GENOMIC DNA]</scope>
    <source>
        <strain evidence="2 3">BIOML-A12</strain>
    </source>
</reference>
<evidence type="ECO:0000313" key="3">
    <source>
        <dbReference type="Proteomes" id="UP000477156"/>
    </source>
</evidence>
<name>A0A6L8XT13_9FIRM</name>
<organism evidence="2 3">
    <name type="scientific">Blautia wexlerae</name>
    <dbReference type="NCBI Taxonomy" id="418240"/>
    <lineage>
        <taxon>Bacteria</taxon>
        <taxon>Bacillati</taxon>
        <taxon>Bacillota</taxon>
        <taxon>Clostridia</taxon>
        <taxon>Lachnospirales</taxon>
        <taxon>Lachnospiraceae</taxon>
        <taxon>Blautia</taxon>
    </lineage>
</organism>
<keyword evidence="1" id="KW-0812">Transmembrane</keyword>
<dbReference type="Gene3D" id="1.10.1760.20">
    <property type="match status" value="1"/>
</dbReference>
<protein>
    <submittedName>
        <fullName evidence="2">Folate family ECF transporter S component</fullName>
    </submittedName>
</protein>
<dbReference type="RefSeq" id="WP_161276138.1">
    <property type="nucleotide sequence ID" value="NZ_JAAIMY010000015.1"/>
</dbReference>
<feature type="transmembrane region" description="Helical" evidence="1">
    <location>
        <begin position="114"/>
        <end position="139"/>
    </location>
</feature>
<dbReference type="GO" id="GO:0022857">
    <property type="term" value="F:transmembrane transporter activity"/>
    <property type="evidence" value="ECO:0007669"/>
    <property type="project" value="InterPro"/>
</dbReference>
<dbReference type="InterPro" id="IPR030949">
    <property type="entry name" value="ECF_S_folate_fam"/>
</dbReference>
<dbReference type="Proteomes" id="UP000477156">
    <property type="component" value="Unassembled WGS sequence"/>
</dbReference>
<feature type="transmembrane region" description="Helical" evidence="1">
    <location>
        <begin position="36"/>
        <end position="62"/>
    </location>
</feature>
<dbReference type="Pfam" id="PF12822">
    <property type="entry name" value="ECF_trnsprt"/>
    <property type="match status" value="1"/>
</dbReference>
<evidence type="ECO:0000313" key="2">
    <source>
        <dbReference type="EMBL" id="MZS89059.1"/>
    </source>
</evidence>
<feature type="transmembrane region" description="Helical" evidence="1">
    <location>
        <begin position="146"/>
        <end position="165"/>
    </location>
</feature>
<dbReference type="AlphaFoldDB" id="A0A6L8XT13"/>
<comment type="caution">
    <text evidence="2">The sequence shown here is derived from an EMBL/GenBank/DDBJ whole genome shotgun (WGS) entry which is preliminary data.</text>
</comment>